<dbReference type="WBParaSite" id="HPBE_0001127601-mRNA-1">
    <property type="protein sequence ID" value="HPBE_0001127601-mRNA-1"/>
    <property type="gene ID" value="HPBE_0001127601"/>
</dbReference>
<reference evidence="1 2" key="1">
    <citation type="submission" date="2018-11" db="EMBL/GenBank/DDBJ databases">
        <authorList>
            <consortium name="Pathogen Informatics"/>
        </authorList>
    </citation>
    <scope>NUCLEOTIDE SEQUENCE [LARGE SCALE GENOMIC DNA]</scope>
</reference>
<reference evidence="3" key="2">
    <citation type="submission" date="2019-09" db="UniProtKB">
        <authorList>
            <consortium name="WormBaseParasite"/>
        </authorList>
    </citation>
    <scope>IDENTIFICATION</scope>
</reference>
<gene>
    <name evidence="1" type="ORF">HPBE_LOCUS11277</name>
</gene>
<proteinExistence type="predicted"/>
<protein>
    <submittedName>
        <fullName evidence="3">NYN domain-containing protein</fullName>
    </submittedName>
</protein>
<evidence type="ECO:0000313" key="2">
    <source>
        <dbReference type="Proteomes" id="UP000050761"/>
    </source>
</evidence>
<accession>A0A183FTA3</accession>
<dbReference type="EMBL" id="UZAH01027045">
    <property type="protein sequence ID" value="VDO88062.1"/>
    <property type="molecule type" value="Genomic_DNA"/>
</dbReference>
<accession>A0A3P8CUY4</accession>
<keyword evidence="2" id="KW-1185">Reference proteome</keyword>
<evidence type="ECO:0000313" key="3">
    <source>
        <dbReference type="WBParaSite" id="HPBE_0001127601-mRNA-1"/>
    </source>
</evidence>
<dbReference type="AlphaFoldDB" id="A0A183FTA3"/>
<dbReference type="Proteomes" id="UP000050761">
    <property type="component" value="Unassembled WGS sequence"/>
</dbReference>
<organism evidence="2 3">
    <name type="scientific">Heligmosomoides polygyrus</name>
    <name type="common">Parasitic roundworm</name>
    <dbReference type="NCBI Taxonomy" id="6339"/>
    <lineage>
        <taxon>Eukaryota</taxon>
        <taxon>Metazoa</taxon>
        <taxon>Ecdysozoa</taxon>
        <taxon>Nematoda</taxon>
        <taxon>Chromadorea</taxon>
        <taxon>Rhabditida</taxon>
        <taxon>Rhabditina</taxon>
        <taxon>Rhabditomorpha</taxon>
        <taxon>Strongyloidea</taxon>
        <taxon>Heligmosomidae</taxon>
        <taxon>Heligmosomoides</taxon>
    </lineage>
</organism>
<name>A0A183FTA3_HELPZ</name>
<sequence length="639" mass="71471">MFGCKILPDERPVSVRELAQILAILDLTHVDADLKKARIKEQAYYILTTQSLVEAYIRFKKNCLHIHHYLEYIRQGHLEEGDRTCCGQPAAVGRLFKALHAQFATLLRRGADCDGLQALWSLVRRYWGCYKKWTPSGSFEGEPELLPIDWIEGDEAYGGLGLLFHPDERLHPPTPWAPAPCYTIAGTRVAEETAARGASDLLKATLAALSRLTELGTQVLAVAASDIHADTCLGSALPGEKRHAYVEYQKRFASWAEGVARGPRAGEFDGRVWCMPGFRLKAHPVVFVWLVDKREVDLRACQRLGITPVRMKAAEDIGYHLLERRMSVDQLFCYTTDAAFWAEDGGLNMLNWQLTRGLLRAGRLSDVPTGSHGMVSKAFVQGRWVPWVVVTNGFRDIPWLNRTSTPMHFRNMIYEAGRKMNELVVMVWNCLRSCYPTGKLKKWHDPLQELGWRSRRALESLQRELKKPLSSIIEMLLTEPGQMTPQRAAVLREMARYPDLDQAIAFFDDNLVPSMACTAVILDPLVGSVLRKCLIHEWSSLEDDDDQKQQTIMAARRPAMAPSFSPSIIPNPPAKKAVPTLPADLRPTIRTTQYLAPFAANAPLMPAPIPPDSPLALCNGSHGTVLCSAECPTMPSSID</sequence>
<evidence type="ECO:0000313" key="1">
    <source>
        <dbReference type="EMBL" id="VDO88062.1"/>
    </source>
</evidence>